<protein>
    <submittedName>
        <fullName evidence="1">Uncharacterized protein</fullName>
    </submittedName>
</protein>
<gene>
    <name evidence="1" type="ORF">TSUD_214180</name>
</gene>
<evidence type="ECO:0000313" key="2">
    <source>
        <dbReference type="Proteomes" id="UP000242715"/>
    </source>
</evidence>
<keyword evidence="2" id="KW-1185">Reference proteome</keyword>
<dbReference type="EMBL" id="DF973478">
    <property type="protein sequence ID" value="GAU32062.1"/>
    <property type="molecule type" value="Genomic_DNA"/>
</dbReference>
<evidence type="ECO:0000313" key="1">
    <source>
        <dbReference type="EMBL" id="GAU32062.1"/>
    </source>
</evidence>
<organism evidence="1 2">
    <name type="scientific">Trifolium subterraneum</name>
    <name type="common">Subterranean clover</name>
    <dbReference type="NCBI Taxonomy" id="3900"/>
    <lineage>
        <taxon>Eukaryota</taxon>
        <taxon>Viridiplantae</taxon>
        <taxon>Streptophyta</taxon>
        <taxon>Embryophyta</taxon>
        <taxon>Tracheophyta</taxon>
        <taxon>Spermatophyta</taxon>
        <taxon>Magnoliopsida</taxon>
        <taxon>eudicotyledons</taxon>
        <taxon>Gunneridae</taxon>
        <taxon>Pentapetalae</taxon>
        <taxon>rosids</taxon>
        <taxon>fabids</taxon>
        <taxon>Fabales</taxon>
        <taxon>Fabaceae</taxon>
        <taxon>Papilionoideae</taxon>
        <taxon>50 kb inversion clade</taxon>
        <taxon>NPAAA clade</taxon>
        <taxon>Hologalegina</taxon>
        <taxon>IRL clade</taxon>
        <taxon>Trifolieae</taxon>
        <taxon>Trifolium</taxon>
    </lineage>
</organism>
<dbReference type="AlphaFoldDB" id="A0A2Z6N5I7"/>
<dbReference type="Proteomes" id="UP000242715">
    <property type="component" value="Unassembled WGS sequence"/>
</dbReference>
<reference evidence="2" key="1">
    <citation type="journal article" date="2017" name="Front. Plant Sci.">
        <title>Climate Clever Clovers: New Paradigm to Reduce the Environmental Footprint of Ruminants by Breeding Low Methanogenic Forages Utilizing Haplotype Variation.</title>
        <authorList>
            <person name="Kaur P."/>
            <person name="Appels R."/>
            <person name="Bayer P.E."/>
            <person name="Keeble-Gagnere G."/>
            <person name="Wang J."/>
            <person name="Hirakawa H."/>
            <person name="Shirasawa K."/>
            <person name="Vercoe P."/>
            <person name="Stefanova K."/>
            <person name="Durmic Z."/>
            <person name="Nichols P."/>
            <person name="Revell C."/>
            <person name="Isobe S.N."/>
            <person name="Edwards D."/>
            <person name="Erskine W."/>
        </authorList>
    </citation>
    <scope>NUCLEOTIDE SEQUENCE [LARGE SCALE GENOMIC DNA]</scope>
    <source>
        <strain evidence="2">cv. Daliak</strain>
    </source>
</reference>
<proteinExistence type="predicted"/>
<name>A0A2Z6N5I7_TRISU</name>
<sequence>MRMLLLLGGMFAAGKRKDGESVTNDEKCEAEKARELQQDPTCASWRWQGCAVVTEYRSFKLDESGGRQ</sequence>
<accession>A0A2Z6N5I7</accession>